<evidence type="ECO:0000313" key="1">
    <source>
        <dbReference type="EMBL" id="GJD65787.1"/>
    </source>
</evidence>
<evidence type="ECO:0000313" key="2">
    <source>
        <dbReference type="Proteomes" id="UP001055286"/>
    </source>
</evidence>
<keyword evidence="2" id="KW-1185">Reference proteome</keyword>
<protein>
    <submittedName>
        <fullName evidence="1">Uncharacterized protein</fullName>
    </submittedName>
</protein>
<dbReference type="Proteomes" id="UP001055286">
    <property type="component" value="Unassembled WGS sequence"/>
</dbReference>
<reference evidence="1" key="2">
    <citation type="submission" date="2021-08" db="EMBL/GenBank/DDBJ databases">
        <authorList>
            <person name="Tani A."/>
            <person name="Ola A."/>
            <person name="Ogura Y."/>
            <person name="Katsura K."/>
            <person name="Hayashi T."/>
        </authorList>
    </citation>
    <scope>NUCLEOTIDE SEQUENCE</scope>
    <source>
        <strain evidence="1">JCM 32048</strain>
    </source>
</reference>
<dbReference type="InterPro" id="IPR058002">
    <property type="entry name" value="Gp82"/>
</dbReference>
<gene>
    <name evidence="1" type="ORF">MPEAHAMD_5983</name>
</gene>
<comment type="caution">
    <text evidence="1">The sequence shown here is derived from an EMBL/GenBank/DDBJ whole genome shotgun (WGS) entry which is preliminary data.</text>
</comment>
<organism evidence="1 2">
    <name type="scientific">Methylobacterium frigidaeris</name>
    <dbReference type="NCBI Taxonomy" id="2038277"/>
    <lineage>
        <taxon>Bacteria</taxon>
        <taxon>Pseudomonadati</taxon>
        <taxon>Pseudomonadota</taxon>
        <taxon>Alphaproteobacteria</taxon>
        <taxon>Hyphomicrobiales</taxon>
        <taxon>Methylobacteriaceae</taxon>
        <taxon>Methylobacterium</taxon>
    </lineage>
</organism>
<name>A0AA37HGS3_9HYPH</name>
<dbReference type="RefSeq" id="WP_238193144.1">
    <property type="nucleotide sequence ID" value="NZ_BPQJ01000047.1"/>
</dbReference>
<dbReference type="Pfam" id="PF25735">
    <property type="entry name" value="Phage_L5_gp82"/>
    <property type="match status" value="1"/>
</dbReference>
<proteinExistence type="predicted"/>
<dbReference type="EMBL" id="BPQJ01000047">
    <property type="protein sequence ID" value="GJD65787.1"/>
    <property type="molecule type" value="Genomic_DNA"/>
</dbReference>
<sequence>MTEVYWHTRRRLWSIREGGRVVAHAPRVCLVDVTLVVKPGAVARIRLRGQREVCAWASGRRVPARALWGGEEPLRFSPFRDDAFVDGWGQPMAACRVLILETYGGDGIAWAER</sequence>
<reference evidence="1" key="1">
    <citation type="journal article" date="2016" name="Front. Microbiol.">
        <title>Genome Sequence of the Piezophilic, Mesophilic Sulfate-Reducing Bacterium Desulfovibrio indicus J2T.</title>
        <authorList>
            <person name="Cao J."/>
            <person name="Maignien L."/>
            <person name="Shao Z."/>
            <person name="Alain K."/>
            <person name="Jebbar M."/>
        </authorList>
    </citation>
    <scope>NUCLEOTIDE SEQUENCE</scope>
    <source>
        <strain evidence="1">JCM 32048</strain>
    </source>
</reference>
<accession>A0AA37HGS3</accession>
<dbReference type="AlphaFoldDB" id="A0AA37HGS3"/>